<dbReference type="Pfam" id="PF03480">
    <property type="entry name" value="DctP"/>
    <property type="match status" value="1"/>
</dbReference>
<evidence type="ECO:0000313" key="3">
    <source>
        <dbReference type="Proteomes" id="UP000518892"/>
    </source>
</evidence>
<dbReference type="GO" id="GO:0055085">
    <property type="term" value="P:transmembrane transport"/>
    <property type="evidence" value="ECO:0007669"/>
    <property type="project" value="InterPro"/>
</dbReference>
<organism evidence="2 3">
    <name type="scientific">Halomonas stenophila</name>
    <dbReference type="NCBI Taxonomy" id="795312"/>
    <lineage>
        <taxon>Bacteria</taxon>
        <taxon>Pseudomonadati</taxon>
        <taxon>Pseudomonadota</taxon>
        <taxon>Gammaproteobacteria</taxon>
        <taxon>Oceanospirillales</taxon>
        <taxon>Halomonadaceae</taxon>
        <taxon>Halomonas</taxon>
    </lineage>
</organism>
<protein>
    <submittedName>
        <fullName evidence="2">TRAP-type C4-dicarboxylate transport system substrate-binding protein</fullName>
    </submittedName>
</protein>
<keyword evidence="3" id="KW-1185">Reference proteome</keyword>
<reference evidence="2 3" key="1">
    <citation type="submission" date="2020-08" db="EMBL/GenBank/DDBJ databases">
        <title>Genomic Encyclopedia of Type Strains, Phase III (KMG-III): the genomes of soil and plant-associated and newly described type strains.</title>
        <authorList>
            <person name="Whitman W."/>
        </authorList>
    </citation>
    <scope>NUCLEOTIDE SEQUENCE [LARGE SCALE GENOMIC DNA]</scope>
    <source>
        <strain evidence="2 3">CECT 7744</strain>
    </source>
</reference>
<dbReference type="Proteomes" id="UP000518892">
    <property type="component" value="Unassembled WGS sequence"/>
</dbReference>
<dbReference type="InterPro" id="IPR038404">
    <property type="entry name" value="TRAP_DctP_sf"/>
</dbReference>
<name>A0A7W5EQE2_9GAMM</name>
<proteinExistence type="predicted"/>
<comment type="caution">
    <text evidence="2">The sequence shown here is derived from an EMBL/GenBank/DDBJ whole genome shotgun (WGS) entry which is preliminary data.</text>
</comment>
<dbReference type="EMBL" id="JACHXR010000001">
    <property type="protein sequence ID" value="MBB3229553.1"/>
    <property type="molecule type" value="Genomic_DNA"/>
</dbReference>
<dbReference type="InterPro" id="IPR018389">
    <property type="entry name" value="DctP_fam"/>
</dbReference>
<evidence type="ECO:0000256" key="1">
    <source>
        <dbReference type="ARBA" id="ARBA00022729"/>
    </source>
</evidence>
<accession>A0A7W5EQE2</accession>
<dbReference type="AlphaFoldDB" id="A0A7W5EQE2"/>
<keyword evidence="1" id="KW-0732">Signal</keyword>
<sequence length="55" mass="6242">MRSGALPVQREASQALEERYLGQLEELGMAVTHPDLASFREAVKPVIDKWAPHRR</sequence>
<dbReference type="RefSeq" id="WP_246403668.1">
    <property type="nucleotide sequence ID" value="NZ_JACHXR010000001.1"/>
</dbReference>
<evidence type="ECO:0000313" key="2">
    <source>
        <dbReference type="EMBL" id="MBB3229553.1"/>
    </source>
</evidence>
<gene>
    <name evidence="2" type="ORF">FHR97_000368</name>
</gene>
<dbReference type="Gene3D" id="3.40.190.170">
    <property type="entry name" value="Bacterial extracellular solute-binding protein, family 7"/>
    <property type="match status" value="1"/>
</dbReference>